<dbReference type="Gene3D" id="3.40.390.10">
    <property type="entry name" value="Collagenase (Catalytic Domain)"/>
    <property type="match status" value="1"/>
</dbReference>
<comment type="similarity">
    <text evidence="1 7">Belongs to the peptidase M3 family.</text>
</comment>
<dbReference type="InterPro" id="IPR001567">
    <property type="entry name" value="Pept_M3A_M3B_dom"/>
</dbReference>
<keyword evidence="4 7" id="KW-0378">Hydrolase</keyword>
<dbReference type="FunFam" id="3.40.390.10:FF:000009">
    <property type="entry name" value="Oligopeptidase A"/>
    <property type="match status" value="1"/>
</dbReference>
<evidence type="ECO:0000259" key="8">
    <source>
        <dbReference type="Pfam" id="PF01432"/>
    </source>
</evidence>
<dbReference type="GO" id="GO:0046872">
    <property type="term" value="F:metal ion binding"/>
    <property type="evidence" value="ECO:0007669"/>
    <property type="project" value="UniProtKB-UniRule"/>
</dbReference>
<dbReference type="InterPro" id="IPR024079">
    <property type="entry name" value="MetalloPept_cat_dom_sf"/>
</dbReference>
<dbReference type="CDD" id="cd06456">
    <property type="entry name" value="M3A_DCP"/>
    <property type="match status" value="1"/>
</dbReference>
<dbReference type="InterPro" id="IPR045090">
    <property type="entry name" value="Pept_M3A_M3B"/>
</dbReference>
<dbReference type="GO" id="GO:0004222">
    <property type="term" value="F:metalloendopeptidase activity"/>
    <property type="evidence" value="ECO:0007669"/>
    <property type="project" value="InterPro"/>
</dbReference>
<dbReference type="GO" id="GO:0004180">
    <property type="term" value="F:carboxypeptidase activity"/>
    <property type="evidence" value="ECO:0007669"/>
    <property type="project" value="TreeGrafter"/>
</dbReference>
<evidence type="ECO:0000256" key="7">
    <source>
        <dbReference type="RuleBase" id="RU003435"/>
    </source>
</evidence>
<sequence length="658" mass="71983">MAQRIELVTRLAEAEETPAIDNLLRPFELSGEELDQAVSLFDTYTSSIGGEAWNAAETELMPELAAHQDAVLTNPGLYARFKELAQIPLDEETSEVVAKHVRDFKFAGAHLPAETRAELAKVNQRLAQLTTGVSQKIVQAGLTDAVGLTEEETLGLSEAQKAALAEDAKKNGKATQETPYLAVLQLPTQQPLLAQLDNPLARAKLLEASMNRCDGHDALTDTRAMILNIVRLRAHAARLLGFDNHAAYVAAQGSAHNLDAIDTLVYGLVDGVEQRVIGEQQELSHQIYADARFGAADWMWAQERLRAKQFSVDSAALAPYFELTNVVENGVFFAAHELYGISARRREDLRGYAEEVKVWEILDADGSSLGLFIGDYYARAGKAGGAWMHAITQKSGEGAPASIICNNLNITKPAAGEPTLLTWDEVETAFHEFGHALHGFLSDVRWPSVAGTSVPQDFVEFPSQLNEVWALHPRVLANYAKHYETGEPLPERLAKGLVDSRSFGSGHSMSELLQAVILDQSWHRLRESAIPDYAASFSMLEGDAVAASGLGSNLIPPRYRSAYFNHIFAGGYSGAYYSYVWSEALDADVAEWLRTEAAHDDDGGLNREAGDRLRAEILSRGASRDPNESFVALRGREVDPAPLARRHGLELHRNHAVG</sequence>
<dbReference type="SUPFAM" id="SSF55486">
    <property type="entry name" value="Metalloproteases ('zincins'), catalytic domain"/>
    <property type="match status" value="1"/>
</dbReference>
<name>K9EDA7_9ACTO</name>
<dbReference type="PANTHER" id="PTHR43660:SF1">
    <property type="entry name" value="DIPEPTIDYL CARBOXYPEPTIDASE"/>
    <property type="match status" value="1"/>
</dbReference>
<evidence type="ECO:0000256" key="6">
    <source>
        <dbReference type="ARBA" id="ARBA00023049"/>
    </source>
</evidence>
<comment type="cofactor">
    <cofactor evidence="7">
        <name>Zn(2+)</name>
        <dbReference type="ChEBI" id="CHEBI:29105"/>
    </cofactor>
    <text evidence="7">Binds 1 zinc ion.</text>
</comment>
<evidence type="ECO:0000256" key="3">
    <source>
        <dbReference type="ARBA" id="ARBA00022723"/>
    </source>
</evidence>
<evidence type="ECO:0000256" key="5">
    <source>
        <dbReference type="ARBA" id="ARBA00022833"/>
    </source>
</evidence>
<accession>K9EDA7</accession>
<evidence type="ECO:0000313" key="10">
    <source>
        <dbReference type="Proteomes" id="UP000009888"/>
    </source>
</evidence>
<proteinExistence type="inferred from homology"/>
<dbReference type="EMBL" id="AGWL01000008">
    <property type="protein sequence ID" value="EKU94693.1"/>
    <property type="molecule type" value="Genomic_DNA"/>
</dbReference>
<dbReference type="PANTHER" id="PTHR43660">
    <property type="entry name" value="DIPEPTIDYL CARBOXYPEPTIDASE"/>
    <property type="match status" value="1"/>
</dbReference>
<comment type="caution">
    <text evidence="9">The sequence shown here is derived from an EMBL/GenBank/DDBJ whole genome shotgun (WGS) entry which is preliminary data.</text>
</comment>
<dbReference type="STRING" id="202789.GCA_001457435_00464"/>
<gene>
    <name evidence="9" type="ORF">HMPREF9233_01640</name>
</gene>
<reference evidence="9 10" key="1">
    <citation type="submission" date="2012-09" db="EMBL/GenBank/DDBJ databases">
        <title>The Genome Sequence of Actinobaculum massiliae ACS-171-V-COL2.</title>
        <authorList>
            <consortium name="The Broad Institute Genome Sequencing Platform"/>
            <person name="Earl A."/>
            <person name="Ward D."/>
            <person name="Feldgarden M."/>
            <person name="Gevers D."/>
            <person name="Saerens B."/>
            <person name="Vaneechoutte M."/>
            <person name="Walker B."/>
            <person name="Young S.K."/>
            <person name="Zeng Q."/>
            <person name="Gargeya S."/>
            <person name="Fitzgerald M."/>
            <person name="Haas B."/>
            <person name="Abouelleil A."/>
            <person name="Alvarado L."/>
            <person name="Arachchi H.M."/>
            <person name="Berlin A."/>
            <person name="Chapman S.B."/>
            <person name="Goldberg J."/>
            <person name="Griggs A."/>
            <person name="Gujja S."/>
            <person name="Hansen M."/>
            <person name="Howarth C."/>
            <person name="Imamovic A."/>
            <person name="Larimer J."/>
            <person name="McCowen C."/>
            <person name="Montmayeur A."/>
            <person name="Murphy C."/>
            <person name="Neiman D."/>
            <person name="Pearson M."/>
            <person name="Priest M."/>
            <person name="Roberts A."/>
            <person name="Saif S."/>
            <person name="Shea T."/>
            <person name="Sisk P."/>
            <person name="Sykes S."/>
            <person name="Wortman J."/>
            <person name="Nusbaum C."/>
            <person name="Birren B."/>
        </authorList>
    </citation>
    <scope>NUCLEOTIDE SEQUENCE [LARGE SCALE GENOMIC DNA]</scope>
    <source>
        <strain evidence="10">ACS-171-V-Col2</strain>
    </source>
</reference>
<dbReference type="Gene3D" id="1.10.1370.40">
    <property type="match status" value="1"/>
</dbReference>
<dbReference type="eggNOG" id="COG0339">
    <property type="taxonomic scope" value="Bacteria"/>
</dbReference>
<evidence type="ECO:0000256" key="2">
    <source>
        <dbReference type="ARBA" id="ARBA00022670"/>
    </source>
</evidence>
<keyword evidence="10" id="KW-1185">Reference proteome</keyword>
<keyword evidence="2 7" id="KW-0645">Protease</keyword>
<dbReference type="Proteomes" id="UP000009888">
    <property type="component" value="Unassembled WGS sequence"/>
</dbReference>
<dbReference type="HOGENOM" id="CLU_001805_4_0_11"/>
<dbReference type="InterPro" id="IPR034005">
    <property type="entry name" value="M3A_DCP"/>
</dbReference>
<keyword evidence="3 7" id="KW-0479">Metal-binding</keyword>
<dbReference type="GO" id="GO:0005829">
    <property type="term" value="C:cytosol"/>
    <property type="evidence" value="ECO:0007669"/>
    <property type="project" value="TreeGrafter"/>
</dbReference>
<evidence type="ECO:0000313" key="9">
    <source>
        <dbReference type="EMBL" id="EKU94693.1"/>
    </source>
</evidence>
<keyword evidence="6 7" id="KW-0482">Metalloprotease</keyword>
<dbReference type="GO" id="GO:0006508">
    <property type="term" value="P:proteolysis"/>
    <property type="evidence" value="ECO:0007669"/>
    <property type="project" value="UniProtKB-KW"/>
</dbReference>
<dbReference type="Pfam" id="PF01432">
    <property type="entry name" value="Peptidase_M3"/>
    <property type="match status" value="1"/>
</dbReference>
<evidence type="ECO:0000256" key="1">
    <source>
        <dbReference type="ARBA" id="ARBA00006040"/>
    </source>
</evidence>
<protein>
    <recommendedName>
        <fullName evidence="8">Peptidase M3A/M3B catalytic domain-containing protein</fullName>
    </recommendedName>
</protein>
<dbReference type="AlphaFoldDB" id="K9EDA7"/>
<organism evidence="9 10">
    <name type="scientific">Actinobaculum massiliense ACS-171-V-Col2</name>
    <dbReference type="NCBI Taxonomy" id="883066"/>
    <lineage>
        <taxon>Bacteria</taxon>
        <taxon>Bacillati</taxon>
        <taxon>Actinomycetota</taxon>
        <taxon>Actinomycetes</taxon>
        <taxon>Actinomycetales</taxon>
        <taxon>Actinomycetaceae</taxon>
        <taxon>Actinobaculum</taxon>
    </lineage>
</organism>
<evidence type="ECO:0000256" key="4">
    <source>
        <dbReference type="ARBA" id="ARBA00022801"/>
    </source>
</evidence>
<dbReference type="Gene3D" id="1.10.1370.10">
    <property type="entry name" value="Neurolysin, domain 3"/>
    <property type="match status" value="1"/>
</dbReference>
<dbReference type="PATRIC" id="fig|883066.3.peg.1702"/>
<dbReference type="InterPro" id="IPR024077">
    <property type="entry name" value="Neurolysin/TOP_dom2"/>
</dbReference>
<keyword evidence="5 7" id="KW-0862">Zinc</keyword>
<feature type="domain" description="Peptidase M3A/M3B catalytic" evidence="8">
    <location>
        <begin position="193"/>
        <end position="648"/>
    </location>
</feature>